<dbReference type="Gene3D" id="3.90.550.10">
    <property type="entry name" value="Spore Coat Polysaccharide Biosynthesis Protein SpsA, Chain A"/>
    <property type="match status" value="1"/>
</dbReference>
<dbReference type="GO" id="GO:0009245">
    <property type="term" value="P:lipid A biosynthetic process"/>
    <property type="evidence" value="ECO:0007669"/>
    <property type="project" value="UniProtKB-UniRule"/>
</dbReference>
<evidence type="ECO:0000256" key="7">
    <source>
        <dbReference type="ARBA" id="ARBA00022723"/>
    </source>
</evidence>
<feature type="binding site" evidence="18">
    <location>
        <begin position="103"/>
        <end position="105"/>
    </location>
    <ligand>
        <name>UDP-N-acetyl-alpha-D-glucosamine</name>
        <dbReference type="ChEBI" id="CHEBI:57705"/>
    </ligand>
</feature>
<dbReference type="GO" id="GO:0000287">
    <property type="term" value="F:magnesium ion binding"/>
    <property type="evidence" value="ECO:0007669"/>
    <property type="project" value="UniProtKB-UniRule"/>
</dbReference>
<dbReference type="InterPro" id="IPR011004">
    <property type="entry name" value="Trimer_LpxA-like_sf"/>
</dbReference>
<dbReference type="CDD" id="cd02540">
    <property type="entry name" value="GT2_GlmU_N_bac"/>
    <property type="match status" value="1"/>
</dbReference>
<feature type="binding site" evidence="18">
    <location>
        <position position="335"/>
    </location>
    <ligand>
        <name>UDP-N-acetyl-alpha-D-glucosamine</name>
        <dbReference type="ChEBI" id="CHEBI:57705"/>
    </ligand>
</feature>
<evidence type="ECO:0000256" key="16">
    <source>
        <dbReference type="ARBA" id="ARBA00048493"/>
    </source>
</evidence>
<comment type="caution">
    <text evidence="20">The sequence shown here is derived from an EMBL/GenBank/DDBJ whole genome shotgun (WGS) entry which is preliminary data.</text>
</comment>
<feature type="binding site" evidence="18">
    <location>
        <position position="171"/>
    </location>
    <ligand>
        <name>UDP-N-acetyl-alpha-D-glucosamine</name>
        <dbReference type="ChEBI" id="CHEBI:57705"/>
    </ligand>
</feature>
<dbReference type="GO" id="GO:0006048">
    <property type="term" value="P:UDP-N-acetylglucosamine biosynthetic process"/>
    <property type="evidence" value="ECO:0007669"/>
    <property type="project" value="UniProtKB-UniPathway"/>
</dbReference>
<comment type="similarity">
    <text evidence="2 18">In the C-terminal section; belongs to the transferase hexapeptide repeat family.</text>
</comment>
<keyword evidence="11 18" id="KW-0573">Peptidoglycan synthesis</keyword>
<keyword evidence="10 18" id="KW-0133">Cell shape</keyword>
<protein>
    <recommendedName>
        <fullName evidence="18">Bifunctional protein GlmU</fullName>
    </recommendedName>
    <domain>
        <recommendedName>
            <fullName evidence="18">UDP-N-acetylglucosamine pyrophosphorylase</fullName>
            <ecNumber evidence="18">2.7.7.23</ecNumber>
        </recommendedName>
        <alternativeName>
            <fullName evidence="18">N-acetylglucosamine-1-phosphate uridyltransferase</fullName>
        </alternativeName>
    </domain>
    <domain>
        <recommendedName>
            <fullName evidence="18">Glucosamine-1-phosphate N-acetyltransferase</fullName>
            <ecNumber evidence="18">2.3.1.157</ecNumber>
        </recommendedName>
    </domain>
</protein>
<feature type="binding site" evidence="18">
    <location>
        <position position="228"/>
    </location>
    <ligand>
        <name>UDP-N-acetyl-alpha-D-glucosamine</name>
        <dbReference type="ChEBI" id="CHEBI:57705"/>
    </ligand>
</feature>
<evidence type="ECO:0000256" key="8">
    <source>
        <dbReference type="ARBA" id="ARBA00022737"/>
    </source>
</evidence>
<dbReference type="EMBL" id="SRXV01000001">
    <property type="protein sequence ID" value="TGY94291.1"/>
    <property type="molecule type" value="Genomic_DNA"/>
</dbReference>
<dbReference type="CDD" id="cd03353">
    <property type="entry name" value="LbH_GlmU_C"/>
    <property type="match status" value="1"/>
</dbReference>
<feature type="binding site" evidence="18">
    <location>
        <begin position="80"/>
        <end position="81"/>
    </location>
    <ligand>
        <name>UDP-N-acetyl-alpha-D-glucosamine</name>
        <dbReference type="ChEBI" id="CHEBI:57705"/>
    </ligand>
</feature>
<keyword evidence="6 18" id="KW-0548">Nucleotidyltransferase</keyword>
<feature type="binding site" evidence="18">
    <location>
        <position position="350"/>
    </location>
    <ligand>
        <name>UDP-N-acetyl-alpha-D-glucosamine</name>
        <dbReference type="ChEBI" id="CHEBI:57705"/>
    </ligand>
</feature>
<dbReference type="UniPathway" id="UPA00113">
    <property type="reaction ID" value="UER00532"/>
</dbReference>
<evidence type="ECO:0000256" key="14">
    <source>
        <dbReference type="ARBA" id="ARBA00023316"/>
    </source>
</evidence>
<keyword evidence="14 18" id="KW-0961">Cell wall biogenesis/degradation</keyword>
<evidence type="ECO:0000256" key="15">
    <source>
        <dbReference type="ARBA" id="ARBA00048247"/>
    </source>
</evidence>
<keyword evidence="21" id="KW-1185">Reference proteome</keyword>
<dbReference type="GO" id="GO:0005737">
    <property type="term" value="C:cytoplasm"/>
    <property type="evidence" value="ECO:0007669"/>
    <property type="project" value="UniProtKB-SubCell"/>
</dbReference>
<feature type="binding site" evidence="18">
    <location>
        <position position="228"/>
    </location>
    <ligand>
        <name>Mg(2+)</name>
        <dbReference type="ChEBI" id="CHEBI:18420"/>
    </ligand>
</feature>
<evidence type="ECO:0000256" key="17">
    <source>
        <dbReference type="ARBA" id="ARBA00049628"/>
    </source>
</evidence>
<dbReference type="GO" id="GO:0071555">
    <property type="term" value="P:cell wall organization"/>
    <property type="evidence" value="ECO:0007669"/>
    <property type="project" value="UniProtKB-KW"/>
</dbReference>
<keyword evidence="8 18" id="KW-0677">Repeat</keyword>
<evidence type="ECO:0000313" key="20">
    <source>
        <dbReference type="EMBL" id="TGY94291.1"/>
    </source>
</evidence>
<keyword evidence="9 18" id="KW-0460">Magnesium</keyword>
<evidence type="ECO:0000256" key="10">
    <source>
        <dbReference type="ARBA" id="ARBA00022960"/>
    </source>
</evidence>
<sequence>MKTSRAAIILAAGQGTRMKSALAKPLHSVGGRSMLDWTLALADAVGADRKVTVWGSHSPAVKEAAEAAGSATALQDPPQGTGHAVACAKDALGGFEGHAVVLYGDTPLIRPETVEAVFSALAHGASIAVLGFEADDPAGYGRLIEDGADGLDAIVEDREASEAERAIRLCNSGVLGAPVPLLFDLLSEVTNENAKGEYYLTDIVAIARSRGLKCKAVRGAQAEMLGVNSRSDLAEAEAAFQARRRQEMMESGVTLIAPDTVFFSHDTRIAADVVVEPNVVFGPGVNVASNVRIKAFSHLEGASLGEGAEAGPFARLRPGAELGANAKVGNFVEVKKARLGEGAKASHLTYLGDTDVGAHANIGAGTITCNYDGFFKHRTVIGEGAFIGSNTSLVAPVTIGAGAMTGSGSVITEDVPDNALALSRARQSEKPGWAQRFREAMQARKAKAQVRSKKD</sequence>
<feature type="binding site" evidence="18">
    <location>
        <position position="317"/>
    </location>
    <ligand>
        <name>UDP-N-acetyl-alpha-D-glucosamine</name>
        <dbReference type="ChEBI" id="CHEBI:57705"/>
    </ligand>
</feature>
<evidence type="ECO:0000256" key="2">
    <source>
        <dbReference type="ARBA" id="ARBA00007707"/>
    </source>
</evidence>
<dbReference type="SUPFAM" id="SSF53448">
    <property type="entry name" value="Nucleotide-diphospho-sugar transferases"/>
    <property type="match status" value="1"/>
</dbReference>
<organism evidence="20 21">
    <name type="scientific">Marinicauda pacifica</name>
    <dbReference type="NCBI Taxonomy" id="1133559"/>
    <lineage>
        <taxon>Bacteria</taxon>
        <taxon>Pseudomonadati</taxon>
        <taxon>Pseudomonadota</taxon>
        <taxon>Alphaproteobacteria</taxon>
        <taxon>Maricaulales</taxon>
        <taxon>Maricaulaceae</taxon>
        <taxon>Marinicauda</taxon>
    </lineage>
</organism>
<feature type="binding site" evidence="18">
    <location>
        <position position="389"/>
    </location>
    <ligand>
        <name>acetyl-CoA</name>
        <dbReference type="ChEBI" id="CHEBI:57288"/>
    </ligand>
</feature>
<dbReference type="HAMAP" id="MF_01631">
    <property type="entry name" value="GlmU"/>
    <property type="match status" value="1"/>
</dbReference>
<dbReference type="EC" id="2.7.7.23" evidence="18"/>
<name>A0A4S2HEQ5_9PROT</name>
<feature type="region of interest" description="Pyrophosphorylase" evidence="18">
    <location>
        <begin position="1"/>
        <end position="230"/>
    </location>
</feature>
<keyword evidence="5 18" id="KW-0808">Transferase</keyword>
<dbReference type="PANTHER" id="PTHR43584:SF3">
    <property type="entry name" value="BIFUNCTIONAL PROTEIN GLMU"/>
    <property type="match status" value="1"/>
</dbReference>
<proteinExistence type="inferred from homology"/>
<feature type="binding site" evidence="18">
    <location>
        <position position="407"/>
    </location>
    <ligand>
        <name>acetyl-CoA</name>
        <dbReference type="ChEBI" id="CHEBI:57288"/>
    </ligand>
</feature>
<gene>
    <name evidence="18 20" type="primary">glmU</name>
    <name evidence="20" type="ORF">E5162_03185</name>
</gene>
<keyword evidence="12 18" id="KW-0511">Multifunctional enzyme</keyword>
<comment type="subcellular location">
    <subcellularLocation>
        <location evidence="1 18">Cytoplasm</location>
    </subcellularLocation>
</comment>
<evidence type="ECO:0000256" key="9">
    <source>
        <dbReference type="ARBA" id="ARBA00022842"/>
    </source>
</evidence>
<dbReference type="PANTHER" id="PTHR43584">
    <property type="entry name" value="NUCLEOTIDYL TRANSFERASE"/>
    <property type="match status" value="1"/>
</dbReference>
<feature type="binding site" evidence="18">
    <location>
        <position position="364"/>
    </location>
    <ligand>
        <name>acetyl-CoA</name>
        <dbReference type="ChEBI" id="CHEBI:57288"/>
    </ligand>
</feature>
<evidence type="ECO:0000256" key="11">
    <source>
        <dbReference type="ARBA" id="ARBA00022984"/>
    </source>
</evidence>
<evidence type="ECO:0000256" key="3">
    <source>
        <dbReference type="ARBA" id="ARBA00007947"/>
    </source>
</evidence>
<comment type="pathway">
    <text evidence="18">Nucleotide-sugar biosynthesis; UDP-N-acetyl-alpha-D-glucosamine biosynthesis; N-acetyl-alpha-D-glucosamine 1-phosphate from alpha-D-glucosamine 6-phosphate (route II): step 2/2.</text>
</comment>
<dbReference type="UniPathway" id="UPA00973"/>
<comment type="similarity">
    <text evidence="3 18">In the N-terminal section; belongs to the N-acetylglucosamine-1-phosphate uridyltransferase family.</text>
</comment>
<evidence type="ECO:0000313" key="21">
    <source>
        <dbReference type="Proteomes" id="UP000305451"/>
    </source>
</evidence>
<dbReference type="GO" id="GO:0000902">
    <property type="term" value="P:cell morphogenesis"/>
    <property type="evidence" value="ECO:0007669"/>
    <property type="project" value="UniProtKB-UniRule"/>
</dbReference>
<dbReference type="InterPro" id="IPR029044">
    <property type="entry name" value="Nucleotide-diphossugar_trans"/>
</dbReference>
<dbReference type="GO" id="GO:0009252">
    <property type="term" value="P:peptidoglycan biosynthetic process"/>
    <property type="evidence" value="ECO:0007669"/>
    <property type="project" value="UniProtKB-UniRule"/>
</dbReference>
<dbReference type="GO" id="GO:0008360">
    <property type="term" value="P:regulation of cell shape"/>
    <property type="evidence" value="ECO:0007669"/>
    <property type="project" value="UniProtKB-KW"/>
</dbReference>
<dbReference type="InterPro" id="IPR005882">
    <property type="entry name" value="Bifunctional_GlmU"/>
</dbReference>
<dbReference type="Pfam" id="PF12804">
    <property type="entry name" value="NTP_transf_3"/>
    <property type="match status" value="1"/>
</dbReference>
<dbReference type="NCBIfam" id="TIGR01173">
    <property type="entry name" value="glmU"/>
    <property type="match status" value="1"/>
</dbReference>
<evidence type="ECO:0000256" key="6">
    <source>
        <dbReference type="ARBA" id="ARBA00022695"/>
    </source>
</evidence>
<comment type="pathway">
    <text evidence="18">Nucleotide-sugar biosynthesis; UDP-N-acetyl-alpha-D-glucosamine biosynthesis; UDP-N-acetyl-alpha-D-glucosamine from N-acetyl-alpha-D-glucosamine 1-phosphate: step 1/1.</text>
</comment>
<dbReference type="Pfam" id="PF00132">
    <property type="entry name" value="Hexapep"/>
    <property type="match status" value="1"/>
</dbReference>
<keyword evidence="13 18" id="KW-0012">Acyltransferase</keyword>
<dbReference type="GO" id="GO:0003977">
    <property type="term" value="F:UDP-N-acetylglucosamine diphosphorylase activity"/>
    <property type="evidence" value="ECO:0007669"/>
    <property type="project" value="UniProtKB-UniRule"/>
</dbReference>
<feature type="region of interest" description="N-acetyltransferase" evidence="18">
    <location>
        <begin position="252"/>
        <end position="455"/>
    </location>
</feature>
<dbReference type="InterPro" id="IPR050065">
    <property type="entry name" value="GlmU-like"/>
</dbReference>
<evidence type="ECO:0000256" key="12">
    <source>
        <dbReference type="ARBA" id="ARBA00023268"/>
    </source>
</evidence>
<comment type="cofactor">
    <cofactor evidence="18">
        <name>Mg(2+)</name>
        <dbReference type="ChEBI" id="CHEBI:18420"/>
    </cofactor>
    <text evidence="18">Binds 1 Mg(2+) ion per subunit.</text>
</comment>
<evidence type="ECO:0000259" key="19">
    <source>
        <dbReference type="Pfam" id="PF12804"/>
    </source>
</evidence>
<dbReference type="SUPFAM" id="SSF51161">
    <property type="entry name" value="Trimeric LpxA-like enzymes"/>
    <property type="match status" value="1"/>
</dbReference>
<comment type="subunit">
    <text evidence="18">Homotrimer.</text>
</comment>
<comment type="function">
    <text evidence="17 18">Catalyzes the last two sequential reactions in the de novo biosynthetic pathway for UDP-N-acetylglucosamine (UDP-GlcNAc). The C-terminal domain catalyzes the transfer of acetyl group from acetyl coenzyme A to glucosamine-1-phosphate (GlcN-1-P) to produce N-acetylglucosamine-1-phosphate (GlcNAc-1-P), which is converted into UDP-GlcNAc by the transfer of uridine 5-monophosphate (from uridine 5-triphosphate), a reaction catalyzed by the N-terminal domain.</text>
</comment>
<dbReference type="Gene3D" id="2.160.10.10">
    <property type="entry name" value="Hexapeptide repeat proteins"/>
    <property type="match status" value="1"/>
</dbReference>
<feature type="region of interest" description="Linker" evidence="18">
    <location>
        <begin position="231"/>
        <end position="251"/>
    </location>
</feature>
<evidence type="ECO:0000256" key="4">
    <source>
        <dbReference type="ARBA" id="ARBA00022490"/>
    </source>
</evidence>
<dbReference type="InterPro" id="IPR001451">
    <property type="entry name" value="Hexapep"/>
</dbReference>
<reference evidence="20 21" key="1">
    <citation type="journal article" date="2013" name="Int. J. Syst. Evol. Microbiol.">
        <title>Marinicauda pacifica gen. nov., sp. nov., a prosthecate alphaproteobacterium of the family Hyphomonadaceae isolated from deep seawater.</title>
        <authorList>
            <person name="Zhang X.Y."/>
            <person name="Li G.W."/>
            <person name="Wang C.S."/>
            <person name="Zhang Y.J."/>
            <person name="Xu X.W."/>
            <person name="Li H."/>
            <person name="Liu A."/>
            <person name="Liu C."/>
            <person name="Xie B.B."/>
            <person name="Qin Q.L."/>
            <person name="Xu Z."/>
            <person name="Chen X.L."/>
            <person name="Zhou B.C."/>
            <person name="Zhang Y.Z."/>
        </authorList>
    </citation>
    <scope>NUCLEOTIDE SEQUENCE [LARGE SCALE GENOMIC DNA]</scope>
    <source>
        <strain evidence="20 21">P-1 km-3</strain>
    </source>
</reference>
<dbReference type="Proteomes" id="UP000305451">
    <property type="component" value="Unassembled WGS sequence"/>
</dbReference>
<dbReference type="GO" id="GO:0016020">
    <property type="term" value="C:membrane"/>
    <property type="evidence" value="ECO:0007669"/>
    <property type="project" value="GOC"/>
</dbReference>
<dbReference type="EC" id="2.3.1.157" evidence="18"/>
<comment type="pathway">
    <text evidence="18">Bacterial outer membrane biogenesis; LPS lipid A biosynthesis.</text>
</comment>
<comment type="catalytic activity">
    <reaction evidence="16 18">
        <text>N-acetyl-alpha-D-glucosamine 1-phosphate + UTP + H(+) = UDP-N-acetyl-alpha-D-glucosamine + diphosphate</text>
        <dbReference type="Rhea" id="RHEA:13509"/>
        <dbReference type="ChEBI" id="CHEBI:15378"/>
        <dbReference type="ChEBI" id="CHEBI:33019"/>
        <dbReference type="ChEBI" id="CHEBI:46398"/>
        <dbReference type="ChEBI" id="CHEBI:57705"/>
        <dbReference type="ChEBI" id="CHEBI:57776"/>
        <dbReference type="EC" id="2.7.7.23"/>
    </reaction>
</comment>
<feature type="active site" description="Proton acceptor" evidence="18">
    <location>
        <position position="347"/>
    </location>
</feature>
<keyword evidence="4 18" id="KW-0963">Cytoplasm</keyword>
<comment type="catalytic activity">
    <reaction evidence="15 18">
        <text>alpha-D-glucosamine 1-phosphate + acetyl-CoA = N-acetyl-alpha-D-glucosamine 1-phosphate + CoA + H(+)</text>
        <dbReference type="Rhea" id="RHEA:13725"/>
        <dbReference type="ChEBI" id="CHEBI:15378"/>
        <dbReference type="ChEBI" id="CHEBI:57287"/>
        <dbReference type="ChEBI" id="CHEBI:57288"/>
        <dbReference type="ChEBI" id="CHEBI:57776"/>
        <dbReference type="ChEBI" id="CHEBI:58516"/>
        <dbReference type="EC" id="2.3.1.157"/>
    </reaction>
</comment>
<dbReference type="GO" id="GO:0019134">
    <property type="term" value="F:glucosamine-1-phosphate N-acetyltransferase activity"/>
    <property type="evidence" value="ECO:0007669"/>
    <property type="project" value="UniProtKB-UniRule"/>
</dbReference>
<feature type="domain" description="MobA-like NTP transferase" evidence="19">
    <location>
        <begin position="7"/>
        <end position="138"/>
    </location>
</feature>
<feature type="binding site" evidence="18">
    <location>
        <position position="24"/>
    </location>
    <ligand>
        <name>UDP-N-acetyl-alpha-D-glucosamine</name>
        <dbReference type="ChEBI" id="CHEBI:57705"/>
    </ligand>
</feature>
<feature type="binding site" evidence="18">
    <location>
        <position position="105"/>
    </location>
    <ligand>
        <name>Mg(2+)</name>
        <dbReference type="ChEBI" id="CHEBI:18420"/>
    </ligand>
</feature>
<dbReference type="InterPro" id="IPR025877">
    <property type="entry name" value="MobA-like_NTP_Trfase"/>
</dbReference>
<keyword evidence="7 18" id="KW-0479">Metal-binding</keyword>
<dbReference type="RefSeq" id="WP_135943487.1">
    <property type="nucleotide sequence ID" value="NZ_BMEI01000001.1"/>
</dbReference>
<dbReference type="OrthoDB" id="9775031at2"/>
<dbReference type="AlphaFoldDB" id="A0A4S2HEQ5"/>
<feature type="binding site" evidence="18">
    <location>
        <begin position="10"/>
        <end position="13"/>
    </location>
    <ligand>
        <name>UDP-N-acetyl-alpha-D-glucosamine</name>
        <dbReference type="ChEBI" id="CHEBI:57705"/>
    </ligand>
</feature>
<dbReference type="NCBIfam" id="NF010933">
    <property type="entry name" value="PRK14353.1"/>
    <property type="match status" value="1"/>
</dbReference>
<evidence type="ECO:0000256" key="18">
    <source>
        <dbReference type="HAMAP-Rule" id="MF_01631"/>
    </source>
</evidence>
<evidence type="ECO:0000256" key="5">
    <source>
        <dbReference type="ARBA" id="ARBA00022679"/>
    </source>
</evidence>
<feature type="binding site" evidence="18">
    <location>
        <position position="361"/>
    </location>
    <ligand>
        <name>UDP-N-acetyl-alpha-D-glucosamine</name>
        <dbReference type="ChEBI" id="CHEBI:57705"/>
    </ligand>
</feature>
<feature type="binding site" evidence="18">
    <location>
        <position position="156"/>
    </location>
    <ligand>
        <name>UDP-N-acetyl-alpha-D-glucosamine</name>
        <dbReference type="ChEBI" id="CHEBI:57705"/>
    </ligand>
</feature>
<feature type="binding site" evidence="18">
    <location>
        <position position="141"/>
    </location>
    <ligand>
        <name>UDP-N-acetyl-alpha-D-glucosamine</name>
        <dbReference type="ChEBI" id="CHEBI:57705"/>
    </ligand>
</feature>
<feature type="binding site" evidence="18">
    <location>
        <position position="424"/>
    </location>
    <ligand>
        <name>acetyl-CoA</name>
        <dbReference type="ChEBI" id="CHEBI:57288"/>
    </ligand>
</feature>
<accession>A0A4S2HEQ5</accession>
<evidence type="ECO:0000256" key="13">
    <source>
        <dbReference type="ARBA" id="ARBA00023315"/>
    </source>
</evidence>
<feature type="binding site" evidence="18">
    <location>
        <begin position="370"/>
        <end position="371"/>
    </location>
    <ligand>
        <name>acetyl-CoA</name>
        <dbReference type="ChEBI" id="CHEBI:57288"/>
    </ligand>
</feature>
<dbReference type="InterPro" id="IPR038009">
    <property type="entry name" value="GlmU_C_LbH"/>
</dbReference>
<evidence type="ECO:0000256" key="1">
    <source>
        <dbReference type="ARBA" id="ARBA00004496"/>
    </source>
</evidence>
<feature type="binding site" evidence="18">
    <location>
        <position position="75"/>
    </location>
    <ligand>
        <name>UDP-N-acetyl-alpha-D-glucosamine</name>
        <dbReference type="ChEBI" id="CHEBI:57705"/>
    </ligand>
</feature>